<name>A0ABD5VIF5_9EURY</name>
<dbReference type="RefSeq" id="WP_336351789.1">
    <property type="nucleotide sequence ID" value="NZ_JAZAQL010000004.1"/>
</dbReference>
<proteinExistence type="predicted"/>
<keyword evidence="2" id="KW-1185">Reference proteome</keyword>
<evidence type="ECO:0000313" key="1">
    <source>
        <dbReference type="EMBL" id="MFC6954846.1"/>
    </source>
</evidence>
<protein>
    <recommendedName>
        <fullName evidence="3">HEAT repeat-containing protein</fullName>
    </recommendedName>
</protein>
<comment type="caution">
    <text evidence="1">The sequence shown here is derived from an EMBL/GenBank/DDBJ whole genome shotgun (WGS) entry which is preliminary data.</text>
</comment>
<evidence type="ECO:0000313" key="2">
    <source>
        <dbReference type="Proteomes" id="UP001596395"/>
    </source>
</evidence>
<dbReference type="EMBL" id="JBHSXN010000004">
    <property type="protein sequence ID" value="MFC6954846.1"/>
    <property type="molecule type" value="Genomic_DNA"/>
</dbReference>
<gene>
    <name evidence="1" type="ORF">ACFQGB_18415</name>
</gene>
<reference evidence="1 2" key="1">
    <citation type="journal article" date="2019" name="Int. J. Syst. Evol. Microbiol.">
        <title>The Global Catalogue of Microorganisms (GCM) 10K type strain sequencing project: providing services to taxonomists for standard genome sequencing and annotation.</title>
        <authorList>
            <consortium name="The Broad Institute Genomics Platform"/>
            <consortium name="The Broad Institute Genome Sequencing Center for Infectious Disease"/>
            <person name="Wu L."/>
            <person name="Ma J."/>
        </authorList>
    </citation>
    <scope>NUCLEOTIDE SEQUENCE [LARGE SCALE GENOMIC DNA]</scope>
    <source>
        <strain evidence="1 2">GX26</strain>
    </source>
</reference>
<dbReference type="AlphaFoldDB" id="A0ABD5VIF5"/>
<dbReference type="InterPro" id="IPR016024">
    <property type="entry name" value="ARM-type_fold"/>
</dbReference>
<dbReference type="Proteomes" id="UP001596395">
    <property type="component" value="Unassembled WGS sequence"/>
</dbReference>
<evidence type="ECO:0008006" key="3">
    <source>
        <dbReference type="Google" id="ProtNLM"/>
    </source>
</evidence>
<accession>A0ABD5VIF5</accession>
<sequence>MRAFDASAVGDVAGIDLPVDDEVRELAATIDAGVSTSSAVGEQFEVIQAATDLWGRATEAPASVRAVAPTLERALRAPERGGGDATVTDLYVSGVRERRRETVSATLESIAGPALVRGYEASEYSLRESVGALGETLVATTTPVVRKQCLRTLAAVARARPGVVRSGLDADAVRVAVEWLHANEDAMQWEATAVAELLVVALPTHPSVWDAAPVPVVLERLLEHEAAVPRALAQVLRSRAPEGVDVASNESTDRQSFPALRRLAVTDSLDEESERREHLRALGRCIALAPDLVPNPPGALVERVRMAPREDRAVAATALAEVVAHSRTDERRVEATLVDRIRAAEDDARDRRVRALGEVAVACPERLEWVPDRFRERVGAAPVPSRSAVRAVGETVVAASDGERVLDALRRRVRTETGPAAERATTALGEWVAHVPGVVDAPVESLASTVRDASEDERVDAAAVLGASAVVAIDGLAVREVVDGSESVRAARVRGERALAGGVDAVELDAETRARVRGLRGRQRRYATRALGVATGSGPATGGSVTSALREAVTTSPFTDRPTRLRLLGEWVAATRTGDRGDGRATGALAERVRETTGRDRERAARALGLATMECDSDGGGGYEGVVAEVVARLTVRDEARSATRRAVERATVAGTATRESLPSGVPAGDRDWSVRALGELVAVAPGSTPSGAASLAETVAAAAGWDRQSAARALGVAVLLDAHGAAGINAWTRDGLAAAVPDRGALMYVLGEVAAVHPEQFPGVPDAFVASVRDATEDVRTTTARALGEYVCQPTLSEPSSARALGAAAAAASGDTRETLTCALGETLVAVPEVNADVPASLVDAVAAPVDQDRRALARLLGELAVSDDPCDVLERMAPTSEDDHVFERARRSRMTRALAATDAIDVDDLLGAVPVAALLSVDGPTGAGEGFQNDDVPFDPTSPIRNPLLGALTATLERDGTAAPDDLSRRLDAWLRDATDAAPTARLHAMAARSTLDTTAAGTDP</sequence>
<dbReference type="SUPFAM" id="SSF48371">
    <property type="entry name" value="ARM repeat"/>
    <property type="match status" value="1"/>
</dbReference>
<organism evidence="1 2">
    <name type="scientific">Halorubellus litoreus</name>
    <dbReference type="NCBI Taxonomy" id="755308"/>
    <lineage>
        <taxon>Archaea</taxon>
        <taxon>Methanobacteriati</taxon>
        <taxon>Methanobacteriota</taxon>
        <taxon>Stenosarchaea group</taxon>
        <taxon>Halobacteria</taxon>
        <taxon>Halobacteriales</taxon>
        <taxon>Halorubellaceae</taxon>
        <taxon>Halorubellus</taxon>
    </lineage>
</organism>